<comment type="caution">
    <text evidence="2">The sequence shown here is derived from an EMBL/GenBank/DDBJ whole genome shotgun (WGS) entry which is preliminary data.</text>
</comment>
<keyword evidence="3" id="KW-1185">Reference proteome</keyword>
<feature type="compositionally biased region" description="Low complexity" evidence="1">
    <location>
        <begin position="63"/>
        <end position="76"/>
    </location>
</feature>
<evidence type="ECO:0000256" key="1">
    <source>
        <dbReference type="SAM" id="MobiDB-lite"/>
    </source>
</evidence>
<dbReference type="AlphaFoldDB" id="A0A8J4D028"/>
<feature type="compositionally biased region" description="Low complexity" evidence="1">
    <location>
        <begin position="83"/>
        <end position="96"/>
    </location>
</feature>
<organism evidence="2 3">
    <name type="scientific">Volvox reticuliferus</name>
    <dbReference type="NCBI Taxonomy" id="1737510"/>
    <lineage>
        <taxon>Eukaryota</taxon>
        <taxon>Viridiplantae</taxon>
        <taxon>Chlorophyta</taxon>
        <taxon>core chlorophytes</taxon>
        <taxon>Chlorophyceae</taxon>
        <taxon>CS clade</taxon>
        <taxon>Chlamydomonadales</taxon>
        <taxon>Volvocaceae</taxon>
        <taxon>Volvox</taxon>
    </lineage>
</organism>
<accession>A0A8J4D028</accession>
<reference evidence="2" key="1">
    <citation type="journal article" date="2021" name="Proc. Natl. Acad. Sci. U.S.A.">
        <title>Three genomes in the algal genus Volvox reveal the fate of a haploid sex-determining region after a transition to homothallism.</title>
        <authorList>
            <person name="Yamamoto K."/>
            <person name="Hamaji T."/>
            <person name="Kawai-Toyooka H."/>
            <person name="Matsuzaki R."/>
            <person name="Takahashi F."/>
            <person name="Nishimura Y."/>
            <person name="Kawachi M."/>
            <person name="Noguchi H."/>
            <person name="Minakuchi Y."/>
            <person name="Umen J.G."/>
            <person name="Toyoda A."/>
            <person name="Nozaki H."/>
        </authorList>
    </citation>
    <scope>NUCLEOTIDE SEQUENCE</scope>
    <source>
        <strain evidence="2">NIES-3786</strain>
    </source>
</reference>
<gene>
    <name evidence="2" type="ORF">Vretifemale_19803</name>
</gene>
<proteinExistence type="predicted"/>
<sequence length="223" mass="23583">MHNYMNIHLPASSNRSSSLLMSPSALCTSASRSWCSSGLFLQYRTRATSSMSQASFMSLAPESSPGLTSSSSSSGPSSPPPVASTSPASSSSPTPSLSTSASVFISARDSSGPVSGSSWAIGSAVSTFPSSMLPNNAVKGCNLPRDEMETSCVPGMAAFSWYGCLTRSNNVATIFPPNTCKLARIQLRHSRNAFRKTTWQHTVAPQTSQGQYRLRPCPPRPFS</sequence>
<dbReference type="Proteomes" id="UP000747110">
    <property type="component" value="Unassembled WGS sequence"/>
</dbReference>
<name>A0A8J4D028_9CHLO</name>
<feature type="region of interest" description="Disordered" evidence="1">
    <location>
        <begin position="58"/>
        <end position="96"/>
    </location>
</feature>
<dbReference type="EMBL" id="BNCP01000074">
    <property type="protein sequence ID" value="GIL92253.1"/>
    <property type="molecule type" value="Genomic_DNA"/>
</dbReference>
<evidence type="ECO:0000313" key="3">
    <source>
        <dbReference type="Proteomes" id="UP000747110"/>
    </source>
</evidence>
<evidence type="ECO:0000313" key="2">
    <source>
        <dbReference type="EMBL" id="GIL92253.1"/>
    </source>
</evidence>
<protein>
    <submittedName>
        <fullName evidence="2">Uncharacterized protein</fullName>
    </submittedName>
</protein>